<organism evidence="1 2">
    <name type="scientific">Candidatus Neomicrothrix parvicella RN1</name>
    <dbReference type="NCBI Taxonomy" id="1229780"/>
    <lineage>
        <taxon>Bacteria</taxon>
        <taxon>Bacillati</taxon>
        <taxon>Actinomycetota</taxon>
        <taxon>Acidimicrobiia</taxon>
        <taxon>Acidimicrobiales</taxon>
        <taxon>Microthrixaceae</taxon>
        <taxon>Candidatus Neomicrothrix</taxon>
    </lineage>
</organism>
<reference evidence="1 2" key="1">
    <citation type="journal article" date="2013" name="ISME J.">
        <title>Metabolic model for the filamentous 'Candidatus Microthrix parvicella' based on genomic and metagenomic analyses.</title>
        <authorList>
            <person name="Jon McIlroy S."/>
            <person name="Kristiansen R."/>
            <person name="Albertsen M."/>
            <person name="Michael Karst S."/>
            <person name="Rossetti S."/>
            <person name="Lund Nielsen J."/>
            <person name="Tandoi V."/>
            <person name="James Seviour R."/>
            <person name="Nielsen P.H."/>
        </authorList>
    </citation>
    <scope>NUCLEOTIDE SEQUENCE [LARGE SCALE GENOMIC DNA]</scope>
    <source>
        <strain evidence="1 2">RN1</strain>
    </source>
</reference>
<protein>
    <submittedName>
        <fullName evidence="1">Uncharacterized protein</fullName>
    </submittedName>
</protein>
<dbReference type="AlphaFoldDB" id="R4Z3B1"/>
<dbReference type="HOGENOM" id="CLU_2913851_0_0_11"/>
<dbReference type="EMBL" id="CANL01000067">
    <property type="protein sequence ID" value="CCM65404.1"/>
    <property type="molecule type" value="Genomic_DNA"/>
</dbReference>
<accession>R4Z3B1</accession>
<evidence type="ECO:0000313" key="2">
    <source>
        <dbReference type="Proteomes" id="UP000018291"/>
    </source>
</evidence>
<comment type="caution">
    <text evidence="1">The sequence shown here is derived from an EMBL/GenBank/DDBJ whole genome shotgun (WGS) entry which is preliminary data.</text>
</comment>
<dbReference type="Proteomes" id="UP000018291">
    <property type="component" value="Unassembled WGS sequence"/>
</dbReference>
<name>R4Z3B1_9ACTN</name>
<sequence>MPVEQWEITHPLSGSVKGLLRAHRNSWGLGYEGNSPTIHTQSMRHHWSHCKTLKGILPKIA</sequence>
<evidence type="ECO:0000313" key="1">
    <source>
        <dbReference type="EMBL" id="CCM65404.1"/>
    </source>
</evidence>
<proteinExistence type="predicted"/>
<gene>
    <name evidence="1" type="ORF">BN381_70103</name>
</gene>
<dbReference type="STRING" id="1229780.BN381_70103"/>
<keyword evidence="2" id="KW-1185">Reference proteome</keyword>